<name>A0A504X4L5_LEIDO</name>
<reference evidence="4" key="1">
    <citation type="submission" date="2019-02" db="EMBL/GenBank/DDBJ databases">
        <title>FDA dAtabase for Regulatory Grade micrObial Sequences (FDA-ARGOS): Supporting development and validation of Infectious Disease Dx tests.</title>
        <authorList>
            <person name="Duncan R."/>
            <person name="Fisher C."/>
            <person name="Tallon L."/>
            <person name="Sadzewicz L."/>
            <person name="Sengamalay N."/>
            <person name="Ott S."/>
            <person name="Godinez A."/>
            <person name="Nagaraj S."/>
            <person name="Vavikolanu K."/>
            <person name="Vyas G."/>
            <person name="Nadendla S."/>
            <person name="Aluvathingal J."/>
            <person name="Sichtig H."/>
        </authorList>
    </citation>
    <scope>NUCLEOTIDE SEQUENCE [LARGE SCALE GENOMIC DNA]</scope>
    <source>
        <strain evidence="4">FDAARGOS_360</strain>
    </source>
</reference>
<dbReference type="VEuPathDB" id="TriTrypDB:LDHU3_36.6170"/>
<sequence length="551" mass="61031">MSSYDAMSAVSSNGAAVPEINLHPRLMTYRPDSDSYTSSARQTPRSSRAVPTNAELAYAGVTAQDGVVQQLSSRSEERGSLAGPREVSAQSNSGHRVLRAITACGPIDEPLQFSQPQQRRAVRDTPREQQPQQHQSQLTRNISHGVVTRNPTGAVSSREPIRPGRSSRSSTPRIPSKYNDPYAHVTSVVQEYRQSRISALEAQYRVVRTHSNTSISQGYDTRQSQSASPRSAEARHNASAHRRPSARPRDESRRVSSASSRTRQNSPLPRAMEEEYLRGGVPRAALDAPHIRYAEALQNMYNYSSSAQRLACMSSMSSNMTTEYVPDVARRIPDRFKYVPPTEEERRHHREATLRALEEWRRRQWAGQNASCDEDMAAGGAAVEPRNRNLAKNQAGTRSQQPQPARWAPSASYAPRESQLQQASHEKAAAWALQKEFGNTSDSFSGQTRDSFTPSKKHSAKKASKIRGAAEQHDDYSTNEGAGEWERLQSSVGKRSGTPISRRQNGAGSRASSRKGRKSPPESVRLEDGMKLNSFRQKLLFDIVAPTVSIA</sequence>
<dbReference type="VEuPathDB" id="TriTrypDB:LdBPK_364550.1"/>
<evidence type="ECO:0000313" key="2">
    <source>
        <dbReference type="EMBL" id="CAC5435034.1"/>
    </source>
</evidence>
<evidence type="ECO:0000313" key="4">
    <source>
        <dbReference type="Proteomes" id="UP000318821"/>
    </source>
</evidence>
<feature type="region of interest" description="Disordered" evidence="1">
    <location>
        <begin position="1"/>
        <end position="53"/>
    </location>
</feature>
<feature type="compositionally biased region" description="Polar residues" evidence="1">
    <location>
        <begin position="213"/>
        <end position="229"/>
    </location>
</feature>
<feature type="compositionally biased region" description="Polar residues" evidence="1">
    <location>
        <begin position="391"/>
        <end position="403"/>
    </location>
</feature>
<proteinExistence type="predicted"/>
<feature type="compositionally biased region" description="Low complexity" evidence="1">
    <location>
        <begin position="163"/>
        <end position="176"/>
    </location>
</feature>
<feature type="compositionally biased region" description="Polar residues" evidence="1">
    <location>
        <begin position="34"/>
        <end position="50"/>
    </location>
</feature>
<feature type="region of interest" description="Disordered" evidence="1">
    <location>
        <begin position="107"/>
        <end position="181"/>
    </location>
</feature>
<evidence type="ECO:0000313" key="3">
    <source>
        <dbReference type="EMBL" id="TPP42009.1"/>
    </source>
</evidence>
<dbReference type="EMBL" id="RHLD01000002">
    <property type="protein sequence ID" value="TPP42009.1"/>
    <property type="molecule type" value="Genomic_DNA"/>
</dbReference>
<feature type="compositionally biased region" description="Polar residues" evidence="1">
    <location>
        <begin position="488"/>
        <end position="504"/>
    </location>
</feature>
<organism evidence="3 4">
    <name type="scientific">Leishmania donovani</name>
    <dbReference type="NCBI Taxonomy" id="5661"/>
    <lineage>
        <taxon>Eukaryota</taxon>
        <taxon>Discoba</taxon>
        <taxon>Euglenozoa</taxon>
        <taxon>Kinetoplastea</taxon>
        <taxon>Metakinetoplastina</taxon>
        <taxon>Trypanosomatida</taxon>
        <taxon>Trypanosomatidae</taxon>
        <taxon>Leishmaniinae</taxon>
        <taxon>Leishmania</taxon>
    </lineage>
</organism>
<evidence type="ECO:0000256" key="1">
    <source>
        <dbReference type="SAM" id="MobiDB-lite"/>
    </source>
</evidence>
<reference evidence="2" key="3">
    <citation type="submission" date="2020-06" db="EMBL/GenBank/DDBJ databases">
        <authorList>
            <person name="Camacho E."/>
            <person name="Gonzalez-de la Fuente S."/>
            <person name="Rastrojo A."/>
            <person name="Peiro-Pastor R."/>
            <person name="Solana JC."/>
            <person name="Tabera L."/>
            <person name="Gamarro F."/>
            <person name="Carrasco-Ramiro F."/>
            <person name="Requena JM."/>
            <person name="Aguado B."/>
        </authorList>
    </citation>
    <scope>NUCLEOTIDE SEQUENCE</scope>
</reference>
<feature type="compositionally biased region" description="Polar residues" evidence="1">
    <location>
        <begin position="1"/>
        <end position="14"/>
    </location>
</feature>
<feature type="region of interest" description="Disordered" evidence="1">
    <location>
        <begin position="391"/>
        <end position="529"/>
    </location>
</feature>
<feature type="compositionally biased region" description="Basic residues" evidence="1">
    <location>
        <begin position="455"/>
        <end position="465"/>
    </location>
</feature>
<feature type="region of interest" description="Disordered" evidence="1">
    <location>
        <begin position="69"/>
        <end position="94"/>
    </location>
</feature>
<dbReference type="Proteomes" id="UP000318821">
    <property type="component" value="Unassembled WGS sequence"/>
</dbReference>
<dbReference type="Proteomes" id="UP000601710">
    <property type="component" value="Chromosome 36"/>
</dbReference>
<protein>
    <submittedName>
        <fullName evidence="2">Hypothetical_protein_conserved</fullName>
    </submittedName>
</protein>
<dbReference type="AlphaFoldDB" id="A0A504X4L5"/>
<dbReference type="VEuPathDB" id="TriTrypDB:LdCL_360052700"/>
<reference evidence="3" key="2">
    <citation type="submission" date="2019-02" db="EMBL/GenBank/DDBJ databases">
        <title>FDA dAtabase for Regulatory Grade micrObial Sequences (FDA-ARGOS): Supporting development and validation of Infectious Disease Dx tests.</title>
        <authorList>
            <person name="Duncan R."/>
            <person name="Fisher C."/>
            <person name="Tallon L.J."/>
            <person name="Sadzewicz L."/>
            <person name="Sengamalay N."/>
            <person name="Ott S."/>
            <person name="Godinez A."/>
            <person name="Nagaraj S."/>
            <person name="Nadendla S."/>
            <person name="Sichtig H."/>
        </authorList>
    </citation>
    <scope>NUCLEOTIDE SEQUENCE</scope>
    <source>
        <strain evidence="3">FDAARGOS_360</strain>
    </source>
</reference>
<accession>A0A504X4L5</accession>
<feature type="region of interest" description="Disordered" evidence="1">
    <location>
        <begin position="213"/>
        <end position="273"/>
    </location>
</feature>
<feature type="compositionally biased region" description="Polar residues" evidence="1">
    <location>
        <begin position="437"/>
        <end position="454"/>
    </location>
</feature>
<gene>
    <name evidence="3" type="ORF">CGC20_27755</name>
    <name evidence="2" type="ORF">LDHU3_36.6170</name>
</gene>
<dbReference type="EMBL" id="LR812656">
    <property type="protein sequence ID" value="CAC5435034.1"/>
    <property type="molecule type" value="Genomic_DNA"/>
</dbReference>